<dbReference type="PANTHER" id="PTHR37384">
    <property type="entry name" value="OS01G0835600 PROTEIN"/>
    <property type="match status" value="1"/>
</dbReference>
<evidence type="ECO:0000259" key="2">
    <source>
        <dbReference type="Pfam" id="PF21743"/>
    </source>
</evidence>
<reference evidence="3" key="1">
    <citation type="submission" date="2013-12" db="EMBL/GenBank/DDBJ databases">
        <title>The Genome Sequence of Aphanomyces invadans NJM9701.</title>
        <authorList>
            <consortium name="The Broad Institute Genomics Platform"/>
            <person name="Russ C."/>
            <person name="Tyler B."/>
            <person name="van West P."/>
            <person name="Dieguez-Uribeondo J."/>
            <person name="Young S.K."/>
            <person name="Zeng Q."/>
            <person name="Gargeya S."/>
            <person name="Fitzgerald M."/>
            <person name="Abouelleil A."/>
            <person name="Alvarado L."/>
            <person name="Chapman S.B."/>
            <person name="Gainer-Dewar J."/>
            <person name="Goldberg J."/>
            <person name="Griggs A."/>
            <person name="Gujja S."/>
            <person name="Hansen M."/>
            <person name="Howarth C."/>
            <person name="Imamovic A."/>
            <person name="Ireland A."/>
            <person name="Larimer J."/>
            <person name="McCowan C."/>
            <person name="Murphy C."/>
            <person name="Pearson M."/>
            <person name="Poon T.W."/>
            <person name="Priest M."/>
            <person name="Roberts A."/>
            <person name="Saif S."/>
            <person name="Shea T."/>
            <person name="Sykes S."/>
            <person name="Wortman J."/>
            <person name="Nusbaum C."/>
            <person name="Birren B."/>
        </authorList>
    </citation>
    <scope>NUCLEOTIDE SEQUENCE [LARGE SCALE GENOMIC DNA]</scope>
    <source>
        <strain evidence="3">NJM9701</strain>
    </source>
</reference>
<name>A0A024TYM7_9STRA</name>
<feature type="compositionally biased region" description="Low complexity" evidence="1">
    <location>
        <begin position="494"/>
        <end position="509"/>
    </location>
</feature>
<evidence type="ECO:0000313" key="3">
    <source>
        <dbReference type="EMBL" id="ETV98412.1"/>
    </source>
</evidence>
<feature type="compositionally biased region" description="Polar residues" evidence="1">
    <location>
        <begin position="227"/>
        <end position="240"/>
    </location>
</feature>
<proteinExistence type="predicted"/>
<dbReference type="GeneID" id="20085628"/>
<feature type="compositionally biased region" description="Polar residues" evidence="1">
    <location>
        <begin position="176"/>
        <end position="185"/>
    </location>
</feature>
<accession>A0A024TYM7</accession>
<feature type="compositionally biased region" description="Basic and acidic residues" evidence="1">
    <location>
        <begin position="772"/>
        <end position="783"/>
    </location>
</feature>
<feature type="compositionally biased region" description="Polar residues" evidence="1">
    <location>
        <begin position="41"/>
        <end position="62"/>
    </location>
</feature>
<dbReference type="EMBL" id="KI913969">
    <property type="protein sequence ID" value="ETV98411.1"/>
    <property type="molecule type" value="Genomic_DNA"/>
</dbReference>
<dbReference type="EMBL" id="KI913969">
    <property type="protein sequence ID" value="ETV98412.1"/>
    <property type="molecule type" value="Genomic_DNA"/>
</dbReference>
<dbReference type="InterPro" id="IPR047365">
    <property type="entry name" value="Tudor_AtPTM-like"/>
</dbReference>
<feature type="compositionally biased region" description="Polar residues" evidence="1">
    <location>
        <begin position="251"/>
        <end position="263"/>
    </location>
</feature>
<dbReference type="Pfam" id="PF21743">
    <property type="entry name" value="PTM_DIR17_Tudor"/>
    <property type="match status" value="1"/>
</dbReference>
<gene>
    <name evidence="3" type="ORF">H310_08578</name>
</gene>
<evidence type="ECO:0000256" key="1">
    <source>
        <dbReference type="SAM" id="MobiDB-lite"/>
    </source>
</evidence>
<feature type="compositionally biased region" description="Polar residues" evidence="1">
    <location>
        <begin position="822"/>
        <end position="834"/>
    </location>
</feature>
<dbReference type="VEuPathDB" id="FungiDB:H310_08578"/>
<dbReference type="eggNOG" id="ENOG502S2MB">
    <property type="taxonomic scope" value="Eukaryota"/>
</dbReference>
<protein>
    <recommendedName>
        <fullName evidence="2">PTM/DIR17-like Tudor domain-containing protein</fullName>
    </recommendedName>
</protein>
<dbReference type="RefSeq" id="XP_008872609.1">
    <property type="nucleotide sequence ID" value="XM_008874387.1"/>
</dbReference>
<dbReference type="PANTHER" id="PTHR37384:SF1">
    <property type="entry name" value="OS01G0835600 PROTEIN"/>
    <property type="match status" value="1"/>
</dbReference>
<dbReference type="AlphaFoldDB" id="A0A024TYM7"/>
<dbReference type="OrthoDB" id="168165at2759"/>
<feature type="domain" description="PTM/DIR17-like Tudor" evidence="2">
    <location>
        <begin position="287"/>
        <end position="329"/>
    </location>
</feature>
<organism evidence="3">
    <name type="scientific">Aphanomyces invadans</name>
    <dbReference type="NCBI Taxonomy" id="157072"/>
    <lineage>
        <taxon>Eukaryota</taxon>
        <taxon>Sar</taxon>
        <taxon>Stramenopiles</taxon>
        <taxon>Oomycota</taxon>
        <taxon>Saprolegniomycetes</taxon>
        <taxon>Saprolegniales</taxon>
        <taxon>Verrucalvaceae</taxon>
        <taxon>Aphanomyces</taxon>
    </lineage>
</organism>
<feature type="compositionally biased region" description="Basic and acidic residues" evidence="1">
    <location>
        <begin position="755"/>
        <end position="764"/>
    </location>
</feature>
<feature type="region of interest" description="Disordered" evidence="1">
    <location>
        <begin position="468"/>
        <end position="840"/>
    </location>
</feature>
<dbReference type="RefSeq" id="XP_008872608.1">
    <property type="nucleotide sequence ID" value="XM_008874386.1"/>
</dbReference>
<feature type="compositionally biased region" description="Basic and acidic residues" evidence="1">
    <location>
        <begin position="581"/>
        <end position="598"/>
    </location>
</feature>
<sequence length="840" mass="92556">MEDKNDVPSTTLAAIIDNPRRDLSPAASGIPKHGTDDCGPYSSSTSTSGHGRQRRQSVQDNGSETESDTDSKSYSDQSRGLRDGNDRRVHNNLGGRGDQPHYGEPVAAANDDINKRGGQGSSSVLSNLLVRPGLDNPIKQSDHPQQPPPTLPQLGHQTSGDVRLPAISLHPPATLGSFSNNNSRTGPPPLLDQPGHLSDMHRVSSTNGAGVNGSPGLLNRPRPDLGSNRSSWIAPSSRPNTIDGLDRPASPRSSSYGSANNPNAAHVSAGRDDFDYPTYQPPESLVGQRIAKTFAGHGRFVGQVVKYNSQTELFTVVYADGDTEELTRENTMNLLIEDKRIHHGKPREPMRKPAEPPQQHVASVMKNGPPFKPTLTERDIETLNALFERHAWPALADNGWRSDVQGATLYVYPPWAGKNTREPEYFSSVVDTIVYLTSHADLLRLCFPVDVQSTLFAILDGLRHNAKRGAPEAGPPPSAGVLKRIKAESPSSHPSAIRSLPASSSSRPPYFEHHPHPPHPHHPQHQPSYPDPYPPESMRRQHAEPPNSHSSRYPRLHGDEDPRRTGYAPPPSAIQAPVPSTDHRFPPPARHIRDDVFVHQRMGPNHPRGHDYDQCHHPSAVGGFVNPPPLTSHSPHHSHADLTTAPRPVVPQHHFSHPDNRLVPSQAPPQMNHPSPFNEPRSENSATTAPRFNQPPPRPLGQPVRSNVISMSDLDKSSSLTRPGGDQQPRLRMYPTDQQQSLPPQPPAAPYARIRTHDWNDDQRYNSGDQSSYRRDHHDRMYAADRFGPGNPSSEGYYDDASLQQRFPGRTDAFPRPDPLISNPNGDHTPQDYQYSRRLP</sequence>
<feature type="compositionally biased region" description="Basic and acidic residues" evidence="1">
    <location>
        <begin position="69"/>
        <end position="89"/>
    </location>
</feature>
<feature type="region of interest" description="Disordered" evidence="1">
    <location>
        <begin position="1"/>
        <end position="278"/>
    </location>
</feature>